<organism evidence="1 2">
    <name type="scientific">Popillia japonica</name>
    <name type="common">Japanese beetle</name>
    <dbReference type="NCBI Taxonomy" id="7064"/>
    <lineage>
        <taxon>Eukaryota</taxon>
        <taxon>Metazoa</taxon>
        <taxon>Ecdysozoa</taxon>
        <taxon>Arthropoda</taxon>
        <taxon>Hexapoda</taxon>
        <taxon>Insecta</taxon>
        <taxon>Pterygota</taxon>
        <taxon>Neoptera</taxon>
        <taxon>Endopterygota</taxon>
        <taxon>Coleoptera</taxon>
        <taxon>Polyphaga</taxon>
        <taxon>Scarabaeiformia</taxon>
        <taxon>Scarabaeidae</taxon>
        <taxon>Rutelinae</taxon>
        <taxon>Popillia</taxon>
    </lineage>
</organism>
<keyword evidence="2" id="KW-1185">Reference proteome</keyword>
<name>A0AAW1MLJ3_POPJA</name>
<dbReference type="Proteomes" id="UP001458880">
    <property type="component" value="Unassembled WGS sequence"/>
</dbReference>
<reference evidence="1 2" key="1">
    <citation type="journal article" date="2024" name="BMC Genomics">
        <title>De novo assembly and annotation of Popillia japonica's genome with initial clues to its potential as an invasive pest.</title>
        <authorList>
            <person name="Cucini C."/>
            <person name="Boschi S."/>
            <person name="Funari R."/>
            <person name="Cardaioli E."/>
            <person name="Iannotti N."/>
            <person name="Marturano G."/>
            <person name="Paoli F."/>
            <person name="Bruttini M."/>
            <person name="Carapelli A."/>
            <person name="Frati F."/>
            <person name="Nardi F."/>
        </authorList>
    </citation>
    <scope>NUCLEOTIDE SEQUENCE [LARGE SCALE GENOMIC DNA]</scope>
    <source>
        <strain evidence="1">DMR45628</strain>
    </source>
</reference>
<dbReference type="EMBL" id="JASPKY010000031">
    <property type="protein sequence ID" value="KAK9747371.1"/>
    <property type="molecule type" value="Genomic_DNA"/>
</dbReference>
<evidence type="ECO:0000313" key="2">
    <source>
        <dbReference type="Proteomes" id="UP001458880"/>
    </source>
</evidence>
<gene>
    <name evidence="1" type="ORF">QE152_g5390</name>
</gene>
<comment type="caution">
    <text evidence="1">The sequence shown here is derived from an EMBL/GenBank/DDBJ whole genome shotgun (WGS) entry which is preliminary data.</text>
</comment>
<sequence length="127" mass="13729">MRTDVSGASRTDLEVVVASALVNPTASSSRSNRRRRECVSAGSPVIISSAHIPVSRVALPTDYSTIKPTSQPICLGIEKYSLVEPVVCSERTSEQRDNGYIGGGKRECIKKRITKRAVPVKQKQSTA</sequence>
<proteinExistence type="predicted"/>
<dbReference type="AlphaFoldDB" id="A0AAW1MLJ3"/>
<accession>A0AAW1MLJ3</accession>
<evidence type="ECO:0000313" key="1">
    <source>
        <dbReference type="EMBL" id="KAK9747371.1"/>
    </source>
</evidence>
<protein>
    <submittedName>
        <fullName evidence="1">Uncharacterized protein</fullName>
    </submittedName>
</protein>